<evidence type="ECO:0000256" key="2">
    <source>
        <dbReference type="ARBA" id="ARBA00023239"/>
    </source>
</evidence>
<dbReference type="EMBL" id="HG518324">
    <property type="protein sequence ID" value="CDI12071.1"/>
    <property type="molecule type" value="Genomic_DNA"/>
</dbReference>
<dbReference type="SUPFAM" id="SSF51569">
    <property type="entry name" value="Aldolase"/>
    <property type="match status" value="1"/>
</dbReference>
<dbReference type="RefSeq" id="WP_022557371.1">
    <property type="nucleotide sequence ID" value="NZ_JBHDLL010000013.1"/>
</dbReference>
<protein>
    <submittedName>
        <fullName evidence="4">Enzyme</fullName>
        <ecNumber evidence="4">4.3.3.7</ecNumber>
    </submittedName>
</protein>
<comment type="similarity">
    <text evidence="1">Belongs to the DapA family.</text>
</comment>
<geneLocation type="plasmid" evidence="4 5">
    <name>IRBL74_p</name>
</geneLocation>
<gene>
    <name evidence="4" type="ORF">BN877_p0347</name>
</gene>
<dbReference type="PRINTS" id="PR00146">
    <property type="entry name" value="DHPICSNTHASE"/>
</dbReference>
<dbReference type="PANTHER" id="PTHR12128:SF66">
    <property type="entry name" value="4-HYDROXY-2-OXOGLUTARATE ALDOLASE, MITOCHONDRIAL"/>
    <property type="match status" value="1"/>
</dbReference>
<dbReference type="Proteomes" id="UP000016944">
    <property type="component" value="Plasmid IRBL74_p"/>
</dbReference>
<dbReference type="PATRIC" id="fig|424182.3.peg.5067"/>
<dbReference type="GO" id="GO:0008840">
    <property type="term" value="F:4-hydroxy-tetrahydrodipicolinate synthase activity"/>
    <property type="evidence" value="ECO:0007669"/>
    <property type="project" value="UniProtKB-EC"/>
</dbReference>
<keyword evidence="4" id="KW-0614">Plasmid</keyword>
<dbReference type="AlphaFoldDB" id="U4QI71"/>
<keyword evidence="2 4" id="KW-0456">Lyase</keyword>
<reference evidence="4 5" key="1">
    <citation type="journal article" date="2013" name="Genome Announc.">
        <title>Complete Genome Sequence of the Sesbania Symbiont and Rice Growth-Promoting Endophyte Rhizobium sp. Strain IRBG74.</title>
        <authorList>
            <person name="Crook M.B."/>
            <person name="Mitra S."/>
            <person name="Ane J.M."/>
            <person name="Sadowsky M.J."/>
            <person name="Gyaneshwar P."/>
        </authorList>
    </citation>
    <scope>NUCLEOTIDE SEQUENCE [LARGE SCALE GENOMIC DNA]</scope>
    <source>
        <strain evidence="4 5">IRBG74</strain>
        <plasmid evidence="5">IRBL74_p</plasmid>
    </source>
</reference>
<name>U4QI71_9HYPH</name>
<evidence type="ECO:0000256" key="3">
    <source>
        <dbReference type="SAM" id="MobiDB-lite"/>
    </source>
</evidence>
<dbReference type="InterPro" id="IPR002220">
    <property type="entry name" value="DapA-like"/>
</dbReference>
<dbReference type="SMART" id="SM01130">
    <property type="entry name" value="DHDPS"/>
    <property type="match status" value="1"/>
</dbReference>
<dbReference type="InterPro" id="IPR013785">
    <property type="entry name" value="Aldolase_TIM"/>
</dbReference>
<proteinExistence type="inferred from homology"/>
<dbReference type="CDD" id="cd00408">
    <property type="entry name" value="DHDPS-like"/>
    <property type="match status" value="1"/>
</dbReference>
<evidence type="ECO:0000313" key="4">
    <source>
        <dbReference type="EMBL" id="CDI12071.1"/>
    </source>
</evidence>
<dbReference type="Pfam" id="PF00701">
    <property type="entry name" value="DHDPS"/>
    <property type="match status" value="1"/>
</dbReference>
<dbReference type="KEGG" id="rir:BN877_p0347"/>
<dbReference type="HOGENOM" id="CLU_899785_0_0_5"/>
<sequence>MAFLSGLSAFPITPSDLNGRVDTAALKRLVARLCIAGVDSIGLLGSTGTYMYLCREERRRALDAAIQEANGVPVVAGVGALRTDEAVRLAQDAKAAGAAAGLLAAVSYAPLTEDEVFEHFSTVTRKSGLLIVIYDNPGTTHFRFTAALVERMAHRAGVGLRQSNGWHRRITKALLYIVWALPRADRHRPACKRSCLHARCRHHRTYRGNSGDHGSLQDRPSSNSRGDVDDRTSVGVGHRLAVRAGITMPLEREPWSSRRLFWPVRSAGQQRQCCQWPLHELRSQSLSGMITENDPQHGWFQTCASKALI</sequence>
<evidence type="ECO:0000256" key="1">
    <source>
        <dbReference type="ARBA" id="ARBA00007592"/>
    </source>
</evidence>
<organism evidence="4 5">
    <name type="scientific">Agrobacterium pusense</name>
    <dbReference type="NCBI Taxonomy" id="648995"/>
    <lineage>
        <taxon>Bacteria</taxon>
        <taxon>Pseudomonadati</taxon>
        <taxon>Pseudomonadota</taxon>
        <taxon>Alphaproteobacteria</taxon>
        <taxon>Hyphomicrobiales</taxon>
        <taxon>Rhizobiaceae</taxon>
        <taxon>Rhizobium/Agrobacterium group</taxon>
        <taxon>Agrobacterium</taxon>
    </lineage>
</organism>
<dbReference type="PANTHER" id="PTHR12128">
    <property type="entry name" value="DIHYDRODIPICOLINATE SYNTHASE"/>
    <property type="match status" value="1"/>
</dbReference>
<dbReference type="Gene3D" id="3.20.20.70">
    <property type="entry name" value="Aldolase class I"/>
    <property type="match status" value="1"/>
</dbReference>
<feature type="region of interest" description="Disordered" evidence="3">
    <location>
        <begin position="207"/>
        <end position="233"/>
    </location>
</feature>
<dbReference type="GO" id="GO:0005829">
    <property type="term" value="C:cytosol"/>
    <property type="evidence" value="ECO:0007669"/>
    <property type="project" value="TreeGrafter"/>
</dbReference>
<dbReference type="EC" id="4.3.3.7" evidence="4"/>
<accession>U4QI71</accession>
<evidence type="ECO:0000313" key="5">
    <source>
        <dbReference type="Proteomes" id="UP000016944"/>
    </source>
</evidence>